<gene>
    <name evidence="1" type="ORF">METZ01_LOCUS505208</name>
</gene>
<dbReference type="Gene3D" id="3.40.30.10">
    <property type="entry name" value="Glutaredoxin"/>
    <property type="match status" value="1"/>
</dbReference>
<name>A0A383E706_9ZZZZ</name>
<reference evidence="1" key="1">
    <citation type="submission" date="2018-05" db="EMBL/GenBank/DDBJ databases">
        <authorList>
            <person name="Lanie J.A."/>
            <person name="Ng W.-L."/>
            <person name="Kazmierczak K.M."/>
            <person name="Andrzejewski T.M."/>
            <person name="Davidsen T.M."/>
            <person name="Wayne K.J."/>
            <person name="Tettelin H."/>
            <person name="Glass J.I."/>
            <person name="Rusch D."/>
            <person name="Podicherti R."/>
            <person name="Tsui H.-C.T."/>
            <person name="Winkler M.E."/>
        </authorList>
    </citation>
    <scope>NUCLEOTIDE SEQUENCE</scope>
</reference>
<dbReference type="AlphaFoldDB" id="A0A383E706"/>
<dbReference type="InterPro" id="IPR036249">
    <property type="entry name" value="Thioredoxin-like_sf"/>
</dbReference>
<dbReference type="EMBL" id="UINC01223240">
    <property type="protein sequence ID" value="SVE52354.1"/>
    <property type="molecule type" value="Genomic_DNA"/>
</dbReference>
<dbReference type="SUPFAM" id="SSF52833">
    <property type="entry name" value="Thioredoxin-like"/>
    <property type="match status" value="1"/>
</dbReference>
<evidence type="ECO:0000313" key="1">
    <source>
        <dbReference type="EMBL" id="SVE52354.1"/>
    </source>
</evidence>
<protein>
    <submittedName>
        <fullName evidence="1">Uncharacterized protein</fullName>
    </submittedName>
</protein>
<accession>A0A383E706</accession>
<sequence length="104" mass="11504">MDKFRAENAEILIVVPEEREKAVKYASKMGFGGFVVPDNEKKIYHRYGLDTSLMGAMQKSEVFVIDAAGEVAFAQGHGSPLRLPKVTEVLNVVKFLNTKSASEK</sequence>
<organism evidence="1">
    <name type="scientific">marine metagenome</name>
    <dbReference type="NCBI Taxonomy" id="408172"/>
    <lineage>
        <taxon>unclassified sequences</taxon>
        <taxon>metagenomes</taxon>
        <taxon>ecological metagenomes</taxon>
    </lineage>
</organism>
<proteinExistence type="predicted"/>